<dbReference type="Proteomes" id="UP000187429">
    <property type="component" value="Unassembled WGS sequence"/>
</dbReference>
<sequence length="96" mass="10386">MASETSSSTPDATVKHQEKSEASKDRITLRKKASLDQGNPQHKCIAPLSTQGAYSKKDILVVGDLSYGLSHDCEQHPSTAVYSDDTAPVLVYLISH</sequence>
<dbReference type="OrthoDB" id="5593025at2759"/>
<dbReference type="AlphaFoldDB" id="A0A1R1YPC5"/>
<gene>
    <name evidence="2" type="ORF">AYI69_g1774</name>
</gene>
<evidence type="ECO:0000313" key="3">
    <source>
        <dbReference type="Proteomes" id="UP000187429"/>
    </source>
</evidence>
<protein>
    <submittedName>
        <fullName evidence="2">Uncharacterized protein</fullName>
    </submittedName>
</protein>
<evidence type="ECO:0000256" key="1">
    <source>
        <dbReference type="SAM" id="MobiDB-lite"/>
    </source>
</evidence>
<reference evidence="3" key="1">
    <citation type="submission" date="2017-01" db="EMBL/GenBank/DDBJ databases">
        <authorList>
            <person name="Wang Y."/>
            <person name="White M."/>
            <person name="Kvist S."/>
            <person name="Moncalvo J.-M."/>
        </authorList>
    </citation>
    <scope>NUCLEOTIDE SEQUENCE [LARGE SCALE GENOMIC DNA]</scope>
    <source>
        <strain evidence="3">ID-206-W2</strain>
    </source>
</reference>
<comment type="caution">
    <text evidence="2">The sequence shown here is derived from an EMBL/GenBank/DDBJ whole genome shotgun (WGS) entry which is preliminary data.</text>
</comment>
<keyword evidence="3" id="KW-1185">Reference proteome</keyword>
<feature type="compositionally biased region" description="Basic and acidic residues" evidence="1">
    <location>
        <begin position="13"/>
        <end position="28"/>
    </location>
</feature>
<name>A0A1R1YPC5_9FUNG</name>
<evidence type="ECO:0000313" key="2">
    <source>
        <dbReference type="EMBL" id="OMJ28752.1"/>
    </source>
</evidence>
<proteinExistence type="predicted"/>
<organism evidence="2 3">
    <name type="scientific">Smittium culicis</name>
    <dbReference type="NCBI Taxonomy" id="133412"/>
    <lineage>
        <taxon>Eukaryota</taxon>
        <taxon>Fungi</taxon>
        <taxon>Fungi incertae sedis</taxon>
        <taxon>Zoopagomycota</taxon>
        <taxon>Kickxellomycotina</taxon>
        <taxon>Harpellomycetes</taxon>
        <taxon>Harpellales</taxon>
        <taxon>Legeriomycetaceae</taxon>
        <taxon>Smittium</taxon>
    </lineage>
</organism>
<accession>A0A1R1YPC5</accession>
<feature type="region of interest" description="Disordered" evidence="1">
    <location>
        <begin position="1"/>
        <end position="41"/>
    </location>
</feature>
<feature type="compositionally biased region" description="Polar residues" evidence="1">
    <location>
        <begin position="1"/>
        <end position="11"/>
    </location>
</feature>
<dbReference type="EMBL" id="LSSM01000490">
    <property type="protein sequence ID" value="OMJ28752.1"/>
    <property type="molecule type" value="Genomic_DNA"/>
</dbReference>